<dbReference type="GeneID" id="113202237"/>
<reference evidence="3" key="1">
    <citation type="submission" date="2025-08" db="UniProtKB">
        <authorList>
            <consortium name="RefSeq"/>
        </authorList>
    </citation>
    <scope>IDENTIFICATION</scope>
    <source>
        <tissue evidence="3">Whole organism</tissue>
    </source>
</reference>
<feature type="region of interest" description="Disordered" evidence="1">
    <location>
        <begin position="101"/>
        <end position="130"/>
    </location>
</feature>
<feature type="non-terminal residue" evidence="3">
    <location>
        <position position="130"/>
    </location>
</feature>
<proteinExistence type="predicted"/>
<sequence length="130" mass="14155">MLKSVNSSGTCPCVSRLAGVAGTRHRAAFLHTAPRFPTRIASYNVSPAQFNKLGLAEMVHRRSRMPRMRMGGFLSSAVKETCPLPRDSLRQPGPAHYHVEADKRKRLGEAPTPANAALRARSSRGKALPP</sequence>
<gene>
    <name evidence="3" type="primary">LOC113202237</name>
</gene>
<evidence type="ECO:0000313" key="2">
    <source>
        <dbReference type="Proteomes" id="UP000504606"/>
    </source>
</evidence>
<dbReference type="Proteomes" id="UP000504606">
    <property type="component" value="Unplaced"/>
</dbReference>
<evidence type="ECO:0000256" key="1">
    <source>
        <dbReference type="SAM" id="MobiDB-lite"/>
    </source>
</evidence>
<organism evidence="2 3">
    <name type="scientific">Frankliniella occidentalis</name>
    <name type="common">Western flower thrips</name>
    <name type="synonym">Euthrips occidentalis</name>
    <dbReference type="NCBI Taxonomy" id="133901"/>
    <lineage>
        <taxon>Eukaryota</taxon>
        <taxon>Metazoa</taxon>
        <taxon>Ecdysozoa</taxon>
        <taxon>Arthropoda</taxon>
        <taxon>Hexapoda</taxon>
        <taxon>Insecta</taxon>
        <taxon>Pterygota</taxon>
        <taxon>Neoptera</taxon>
        <taxon>Paraneoptera</taxon>
        <taxon>Thysanoptera</taxon>
        <taxon>Terebrantia</taxon>
        <taxon>Thripoidea</taxon>
        <taxon>Thripidae</taxon>
        <taxon>Frankliniella</taxon>
    </lineage>
</organism>
<keyword evidence="2" id="KW-1185">Reference proteome</keyword>
<name>A0A9C6UB22_FRAOC</name>
<protein>
    <submittedName>
        <fullName evidence="3">Uncharacterized protein LOC113202237</fullName>
    </submittedName>
</protein>
<dbReference type="RefSeq" id="XP_052126757.1">
    <property type="nucleotide sequence ID" value="XM_052270797.1"/>
</dbReference>
<dbReference type="AlphaFoldDB" id="A0A9C6UB22"/>
<evidence type="ECO:0000313" key="3">
    <source>
        <dbReference type="RefSeq" id="XP_052126757.1"/>
    </source>
</evidence>
<dbReference type="KEGG" id="foc:113202237"/>
<accession>A0A9C6UB22</accession>